<dbReference type="RefSeq" id="WP_183335752.1">
    <property type="nucleotide sequence ID" value="NZ_BMHX01000007.1"/>
</dbReference>
<dbReference type="InterPro" id="IPR000873">
    <property type="entry name" value="AMP-dep_synth/lig_dom"/>
</dbReference>
<dbReference type="Pfam" id="PF00501">
    <property type="entry name" value="AMP-binding"/>
    <property type="match status" value="1"/>
</dbReference>
<dbReference type="EMBL" id="JACHEH010000007">
    <property type="protein sequence ID" value="MBB6169423.1"/>
    <property type="molecule type" value="Genomic_DNA"/>
</dbReference>
<evidence type="ECO:0000313" key="3">
    <source>
        <dbReference type="Proteomes" id="UP000588017"/>
    </source>
</evidence>
<protein>
    <recommendedName>
        <fullName evidence="1">AMP-dependent synthetase/ligase domain-containing protein</fullName>
    </recommendedName>
</protein>
<proteinExistence type="predicted"/>
<feature type="domain" description="AMP-dependent synthetase/ligase" evidence="1">
    <location>
        <begin position="33"/>
        <end position="146"/>
    </location>
</feature>
<organism evidence="2 3">
    <name type="scientific">Chelatococcus composti</name>
    <dbReference type="NCBI Taxonomy" id="1743235"/>
    <lineage>
        <taxon>Bacteria</taxon>
        <taxon>Pseudomonadati</taxon>
        <taxon>Pseudomonadota</taxon>
        <taxon>Alphaproteobacteria</taxon>
        <taxon>Hyphomicrobiales</taxon>
        <taxon>Chelatococcaceae</taxon>
        <taxon>Chelatococcus</taxon>
    </lineage>
</organism>
<sequence length="431" mass="44620">MTATRSEAQEQVAALDDEIWARLSLTRLLSGSARRSPERLAFASLPSAEPVTTLLGAEMSLAAADRMSARLAAVLGNVRLDPKAAVGILMPSGPEACIAILATIRAGFCPTLLPLGWDAPALALACEKAGVQALLTIGRLAGMRPADMARHIAARYFGLRFIAAFGDKVPDGVVALDEVLAETPDPMPAPAASSPGVITFSGSDRATPLLRSEASLVASALPFVQAAKLGAGQQIISLLAPDDLAGLACGLAAGLISGAPLTMQALFDSRPLADRLIGDPQALLVAPAWLEQPLAASGLLRDRRRRVVFVHQVPFRAEAAAQPGEAHVVDVLDIGEFALLCAARGGNGQPALMLGPQPGPVMNGQPLLDTRRGIGGHLEVRGGAAEIAPVGRFERPDGTILADGWRRLPFLVDSVDARILAISEAAAPPAA</sequence>
<gene>
    <name evidence="2" type="ORF">HNQ73_003065</name>
</gene>
<dbReference type="AlphaFoldDB" id="A0A841KJ54"/>
<accession>A0A841KJ54</accession>
<dbReference type="Proteomes" id="UP000588017">
    <property type="component" value="Unassembled WGS sequence"/>
</dbReference>
<evidence type="ECO:0000259" key="1">
    <source>
        <dbReference type="Pfam" id="PF00501"/>
    </source>
</evidence>
<keyword evidence="3" id="KW-1185">Reference proteome</keyword>
<name>A0A841KJ54_9HYPH</name>
<evidence type="ECO:0000313" key="2">
    <source>
        <dbReference type="EMBL" id="MBB6169423.1"/>
    </source>
</evidence>
<dbReference type="SUPFAM" id="SSF56801">
    <property type="entry name" value="Acetyl-CoA synthetase-like"/>
    <property type="match status" value="1"/>
</dbReference>
<reference evidence="2 3" key="1">
    <citation type="submission" date="2020-08" db="EMBL/GenBank/DDBJ databases">
        <title>Genomic Encyclopedia of Type Strains, Phase IV (KMG-IV): sequencing the most valuable type-strain genomes for metagenomic binning, comparative biology and taxonomic classification.</title>
        <authorList>
            <person name="Goeker M."/>
        </authorList>
    </citation>
    <scope>NUCLEOTIDE SEQUENCE [LARGE SCALE GENOMIC DNA]</scope>
    <source>
        <strain evidence="2 3">DSM 101465</strain>
    </source>
</reference>
<dbReference type="InterPro" id="IPR042099">
    <property type="entry name" value="ANL_N_sf"/>
</dbReference>
<comment type="caution">
    <text evidence="2">The sequence shown here is derived from an EMBL/GenBank/DDBJ whole genome shotgun (WGS) entry which is preliminary data.</text>
</comment>
<dbReference type="Gene3D" id="3.40.50.12780">
    <property type="entry name" value="N-terminal domain of ligase-like"/>
    <property type="match status" value="1"/>
</dbReference>